<proteinExistence type="predicted"/>
<feature type="compositionally biased region" description="Polar residues" evidence="1">
    <location>
        <begin position="93"/>
        <end position="102"/>
    </location>
</feature>
<feature type="compositionally biased region" description="Basic and acidic residues" evidence="1">
    <location>
        <begin position="103"/>
        <end position="140"/>
    </location>
</feature>
<name>A0ABP0DIK1_9PEZI</name>
<comment type="caution">
    <text evidence="2">The sequence shown here is derived from an EMBL/GenBank/DDBJ whole genome shotgun (WGS) entry which is preliminary data.</text>
</comment>
<protein>
    <recommendedName>
        <fullName evidence="4">Lea domain containing protein</fullName>
    </recommendedName>
</protein>
<organism evidence="2 3">
    <name type="scientific">Sporothrix epigloea</name>
    <dbReference type="NCBI Taxonomy" id="1892477"/>
    <lineage>
        <taxon>Eukaryota</taxon>
        <taxon>Fungi</taxon>
        <taxon>Dikarya</taxon>
        <taxon>Ascomycota</taxon>
        <taxon>Pezizomycotina</taxon>
        <taxon>Sordariomycetes</taxon>
        <taxon>Sordariomycetidae</taxon>
        <taxon>Ophiostomatales</taxon>
        <taxon>Ophiostomataceae</taxon>
        <taxon>Sporothrix</taxon>
    </lineage>
</organism>
<evidence type="ECO:0000313" key="2">
    <source>
        <dbReference type="EMBL" id="CAK7267629.1"/>
    </source>
</evidence>
<dbReference type="Proteomes" id="UP001642502">
    <property type="component" value="Unassembled WGS sequence"/>
</dbReference>
<evidence type="ECO:0000313" key="3">
    <source>
        <dbReference type="Proteomes" id="UP001642502"/>
    </source>
</evidence>
<evidence type="ECO:0000256" key="1">
    <source>
        <dbReference type="SAM" id="MobiDB-lite"/>
    </source>
</evidence>
<keyword evidence="3" id="KW-1185">Reference proteome</keyword>
<accession>A0ABP0DIK1</accession>
<evidence type="ECO:0008006" key="4">
    <source>
        <dbReference type="Google" id="ProtNLM"/>
    </source>
</evidence>
<dbReference type="EMBL" id="CAWUON010000029">
    <property type="protein sequence ID" value="CAK7267629.1"/>
    <property type="molecule type" value="Genomic_DNA"/>
</dbReference>
<reference evidence="2 3" key="1">
    <citation type="submission" date="2024-01" db="EMBL/GenBank/DDBJ databases">
        <authorList>
            <person name="Allen C."/>
            <person name="Tagirdzhanova G."/>
        </authorList>
    </citation>
    <scope>NUCLEOTIDE SEQUENCE [LARGE SCALE GENOMIC DNA]</scope>
    <source>
        <strain evidence="2 3">CBS 119000</strain>
    </source>
</reference>
<sequence>MPFVTELTFRRLASAAPRMIAGAPRATATSTLQSRYLSSTVPRAKTVTETAKDTLKTVDRAVSDKLVDGINVGSAMASKVKEVSQDIADGTATATGKAQQMRNEAEAKGNELKHDAEVKGQDVKESAKDKASQAAEKTKQAADGVKSRM</sequence>
<gene>
    <name evidence="2" type="ORF">SEPCBS119000_002651</name>
</gene>
<feature type="region of interest" description="Disordered" evidence="1">
    <location>
        <begin position="93"/>
        <end position="149"/>
    </location>
</feature>